<evidence type="ECO:0000313" key="1">
    <source>
        <dbReference type="EMBL" id="GAH38952.1"/>
    </source>
</evidence>
<organism evidence="1">
    <name type="scientific">marine sediment metagenome</name>
    <dbReference type="NCBI Taxonomy" id="412755"/>
    <lineage>
        <taxon>unclassified sequences</taxon>
        <taxon>metagenomes</taxon>
        <taxon>ecological metagenomes</taxon>
    </lineage>
</organism>
<name>X1F229_9ZZZZ</name>
<proteinExistence type="predicted"/>
<evidence type="ECO:0008006" key="2">
    <source>
        <dbReference type="Google" id="ProtNLM"/>
    </source>
</evidence>
<gene>
    <name evidence="1" type="ORF">S03H2_16195</name>
</gene>
<accession>X1F229</accession>
<reference evidence="1" key="1">
    <citation type="journal article" date="2014" name="Front. Microbiol.">
        <title>High frequency of phylogenetically diverse reductive dehalogenase-homologous genes in deep subseafloor sedimentary metagenomes.</title>
        <authorList>
            <person name="Kawai M."/>
            <person name="Futagami T."/>
            <person name="Toyoda A."/>
            <person name="Takaki Y."/>
            <person name="Nishi S."/>
            <person name="Hori S."/>
            <person name="Arai W."/>
            <person name="Tsubouchi T."/>
            <person name="Morono Y."/>
            <person name="Uchiyama I."/>
            <person name="Ito T."/>
            <person name="Fujiyama A."/>
            <person name="Inagaki F."/>
            <person name="Takami H."/>
        </authorList>
    </citation>
    <scope>NUCLEOTIDE SEQUENCE</scope>
    <source>
        <strain evidence="1">Expedition CK06-06</strain>
    </source>
</reference>
<dbReference type="AlphaFoldDB" id="X1F229"/>
<comment type="caution">
    <text evidence="1">The sequence shown here is derived from an EMBL/GenBank/DDBJ whole genome shotgun (WGS) entry which is preliminary data.</text>
</comment>
<protein>
    <recommendedName>
        <fullName evidence="2">Bacterial Pleckstrin homology domain-containing protein</fullName>
    </recommendedName>
</protein>
<dbReference type="EMBL" id="BARU01008265">
    <property type="protein sequence ID" value="GAH38952.1"/>
    <property type="molecule type" value="Genomic_DNA"/>
</dbReference>
<sequence>MLIALGIFASMTVKISAQKMKIQLGLGAIRKHIPIKDIETYRVVTHPWYFGWGIRYTPRGWIFRVSGNSGIEIQMKGGKLYQVGTDEPQELVEALNQALKVSHEE</sequence>